<comment type="similarity">
    <text evidence="1">Belongs to the LysR transcriptional regulatory family.</text>
</comment>
<dbReference type="InterPro" id="IPR005119">
    <property type="entry name" value="LysR_subst-bd"/>
</dbReference>
<evidence type="ECO:0000313" key="7">
    <source>
        <dbReference type="Proteomes" id="UP001139522"/>
    </source>
</evidence>
<dbReference type="SUPFAM" id="SSF53850">
    <property type="entry name" value="Periplasmic binding protein-like II"/>
    <property type="match status" value="1"/>
</dbReference>
<reference evidence="6" key="1">
    <citation type="submission" date="2023-01" db="EMBL/GenBank/DDBJ databases">
        <title>Psychroserpens sp. MSW6 and Marinomonas sp. RSW2, isolated from seawater.</title>
        <authorList>
            <person name="Kristyanto S."/>
            <person name="Jung J."/>
            <person name="Kim J.M."/>
            <person name="Jeon C.O."/>
        </authorList>
    </citation>
    <scope>NUCLEOTIDE SEQUENCE</scope>
    <source>
        <strain evidence="6">RSW2</strain>
    </source>
</reference>
<dbReference type="EMBL" id="JAMZEG020000001">
    <property type="protein sequence ID" value="MDE8602001.1"/>
    <property type="molecule type" value="Genomic_DNA"/>
</dbReference>
<organism evidence="6 7">
    <name type="scientific">Marinomonas maritima</name>
    <dbReference type="NCBI Taxonomy" id="2940935"/>
    <lineage>
        <taxon>Bacteria</taxon>
        <taxon>Pseudomonadati</taxon>
        <taxon>Pseudomonadota</taxon>
        <taxon>Gammaproteobacteria</taxon>
        <taxon>Oceanospirillales</taxon>
        <taxon>Oceanospirillaceae</taxon>
        <taxon>Marinomonas</taxon>
    </lineage>
</organism>
<dbReference type="Gene3D" id="3.40.190.290">
    <property type="match status" value="1"/>
</dbReference>
<dbReference type="SUPFAM" id="SSF46785">
    <property type="entry name" value="Winged helix' DNA-binding domain"/>
    <property type="match status" value="1"/>
</dbReference>
<dbReference type="PANTHER" id="PTHR30537:SF3">
    <property type="entry name" value="TRANSCRIPTIONAL REGULATORY PROTEIN"/>
    <property type="match status" value="1"/>
</dbReference>
<dbReference type="InterPro" id="IPR058163">
    <property type="entry name" value="LysR-type_TF_proteobact-type"/>
</dbReference>
<proteinExistence type="inferred from homology"/>
<evidence type="ECO:0000256" key="4">
    <source>
        <dbReference type="ARBA" id="ARBA00023163"/>
    </source>
</evidence>
<keyword evidence="3" id="KW-0238">DNA-binding</keyword>
<dbReference type="Gene3D" id="1.10.10.10">
    <property type="entry name" value="Winged helix-like DNA-binding domain superfamily/Winged helix DNA-binding domain"/>
    <property type="match status" value="1"/>
</dbReference>
<evidence type="ECO:0000259" key="5">
    <source>
        <dbReference type="PROSITE" id="PS50931"/>
    </source>
</evidence>
<accession>A0ABT5WB00</accession>
<feature type="domain" description="HTH lysR-type" evidence="5">
    <location>
        <begin position="16"/>
        <end position="62"/>
    </location>
</feature>
<sequence length="298" mass="32809">MSKAIMWELYHSFLGVMQEGSLSAAARSLGSTQPTIGRHIAELERALNITLFIRTQGGLTPTEAANALLGSVTEMASIAAAMERVASHQGEGIQGTVRITSSDVIGIEILPNMFTNIAEKYPDVSIELVLSDKIQNLLNREADIAIRFFRPIQTQLIARRIGSIELGFYAHKTYLEKHGVPSTLGDLAQHKLIGFDQLTDYIRTVSKKLPFSLEKSSFSFRTDSNVAQLSLIRAGAGIGICQSNLAQCDESLIRLLPDNFTFEMDAWVTMHEDLRKSPVCQAVFDELVTGLLSYVNNC</sequence>
<keyword evidence="7" id="KW-1185">Reference proteome</keyword>
<protein>
    <submittedName>
        <fullName evidence="6">LysR family transcriptional regulator</fullName>
    </submittedName>
</protein>
<dbReference type="Pfam" id="PF03466">
    <property type="entry name" value="LysR_substrate"/>
    <property type="match status" value="1"/>
</dbReference>
<dbReference type="InterPro" id="IPR036390">
    <property type="entry name" value="WH_DNA-bd_sf"/>
</dbReference>
<keyword evidence="2" id="KW-0805">Transcription regulation</keyword>
<evidence type="ECO:0000256" key="2">
    <source>
        <dbReference type="ARBA" id="ARBA00023015"/>
    </source>
</evidence>
<comment type="caution">
    <text evidence="6">The sequence shown here is derived from an EMBL/GenBank/DDBJ whole genome shotgun (WGS) entry which is preliminary data.</text>
</comment>
<dbReference type="RefSeq" id="WP_255894208.1">
    <property type="nucleotide sequence ID" value="NZ_JAMZEG020000001.1"/>
</dbReference>
<evidence type="ECO:0000256" key="1">
    <source>
        <dbReference type="ARBA" id="ARBA00009437"/>
    </source>
</evidence>
<dbReference type="PRINTS" id="PR00039">
    <property type="entry name" value="HTHLYSR"/>
</dbReference>
<dbReference type="PROSITE" id="PS50931">
    <property type="entry name" value="HTH_LYSR"/>
    <property type="match status" value="1"/>
</dbReference>
<dbReference type="InterPro" id="IPR000847">
    <property type="entry name" value="LysR_HTH_N"/>
</dbReference>
<name>A0ABT5WB00_9GAMM</name>
<evidence type="ECO:0000313" key="6">
    <source>
        <dbReference type="EMBL" id="MDE8602001.1"/>
    </source>
</evidence>
<dbReference type="InterPro" id="IPR036388">
    <property type="entry name" value="WH-like_DNA-bd_sf"/>
</dbReference>
<keyword evidence="4" id="KW-0804">Transcription</keyword>
<gene>
    <name evidence="6" type="ORF">M3I01_003550</name>
</gene>
<evidence type="ECO:0000256" key="3">
    <source>
        <dbReference type="ARBA" id="ARBA00023125"/>
    </source>
</evidence>
<dbReference type="PANTHER" id="PTHR30537">
    <property type="entry name" value="HTH-TYPE TRANSCRIPTIONAL REGULATOR"/>
    <property type="match status" value="1"/>
</dbReference>
<dbReference type="Pfam" id="PF00126">
    <property type="entry name" value="HTH_1"/>
    <property type="match status" value="1"/>
</dbReference>
<dbReference type="Proteomes" id="UP001139522">
    <property type="component" value="Unassembled WGS sequence"/>
</dbReference>